<dbReference type="Gene3D" id="3.40.50.720">
    <property type="entry name" value="NAD(P)-binding Rossmann-like Domain"/>
    <property type="match status" value="1"/>
</dbReference>
<dbReference type="PRINTS" id="PR00081">
    <property type="entry name" value="GDHRDH"/>
</dbReference>
<reference evidence="2 3" key="1">
    <citation type="journal article" date="2021" name="Elife">
        <title>Chloroplast acquisition without the gene transfer in kleptoplastic sea slugs, Plakobranchus ocellatus.</title>
        <authorList>
            <person name="Maeda T."/>
            <person name="Takahashi S."/>
            <person name="Yoshida T."/>
            <person name="Shimamura S."/>
            <person name="Takaki Y."/>
            <person name="Nagai Y."/>
            <person name="Toyoda A."/>
            <person name="Suzuki Y."/>
            <person name="Arimoto A."/>
            <person name="Ishii H."/>
            <person name="Satoh N."/>
            <person name="Nishiyama T."/>
            <person name="Hasebe M."/>
            <person name="Maruyama T."/>
            <person name="Minagawa J."/>
            <person name="Obokata J."/>
            <person name="Shigenobu S."/>
        </authorList>
    </citation>
    <scope>NUCLEOTIDE SEQUENCE [LARGE SCALE GENOMIC DNA]</scope>
</reference>
<dbReference type="PROSITE" id="PS00061">
    <property type="entry name" value="ADH_SHORT"/>
    <property type="match status" value="1"/>
</dbReference>
<dbReference type="InterPro" id="IPR051935">
    <property type="entry name" value="HSDL2"/>
</dbReference>
<dbReference type="Pfam" id="PF00106">
    <property type="entry name" value="adh_short"/>
    <property type="match status" value="1"/>
</dbReference>
<accession>A0AAV4GVZ5</accession>
<keyword evidence="1" id="KW-0560">Oxidoreductase</keyword>
<proteinExistence type="predicted"/>
<dbReference type="SUPFAM" id="SSF51735">
    <property type="entry name" value="NAD(P)-binding Rossmann-fold domains"/>
    <property type="match status" value="1"/>
</dbReference>
<sequence length="289" mass="30714">MTGKLKSALILGASRGIGKQIALTFAENGYKVCVAAKTTESTQKLPGTIYDVVKEIKDKGGKAFPICCDVRSEEDIFTAISKSIQLFGGIDVAVYNAGAILWKDVVETPLKSFDLMNQINARGAYCLVTKILPHMLDKKHGRIILVAPPIYNRFFKGKTPYSMTKVASTVLVHGLANELVGSGVSISALWPATVIKSHVTDLRNVPSSLMRKSTIFADACLGIAQEESESGDMDTDLGSALSADPRGCPLSPLVLIQPKCPLSPGPVKVAGGKRYKGLARPPSGGLLGK</sequence>
<dbReference type="PANTHER" id="PTHR42808">
    <property type="entry name" value="HYDROXYSTEROID DEHYDROGENASE-LIKE PROTEIN 2"/>
    <property type="match status" value="1"/>
</dbReference>
<gene>
    <name evidence="2" type="ORF">ElyMa_000786100</name>
</gene>
<protein>
    <submittedName>
        <fullName evidence="2">Hydroxysteroid dehydrogenase-like protein 2</fullName>
    </submittedName>
</protein>
<evidence type="ECO:0000313" key="3">
    <source>
        <dbReference type="Proteomes" id="UP000762676"/>
    </source>
</evidence>
<dbReference type="AlphaFoldDB" id="A0AAV4GVZ5"/>
<dbReference type="PANTHER" id="PTHR42808:SF4">
    <property type="entry name" value="SHORT CHAIN DEHYDROGENASE"/>
    <property type="match status" value="1"/>
</dbReference>
<name>A0AAV4GVZ5_9GAST</name>
<dbReference type="Proteomes" id="UP000762676">
    <property type="component" value="Unassembled WGS sequence"/>
</dbReference>
<dbReference type="EMBL" id="BMAT01001612">
    <property type="protein sequence ID" value="GFR89118.1"/>
    <property type="molecule type" value="Genomic_DNA"/>
</dbReference>
<dbReference type="GO" id="GO:0016491">
    <property type="term" value="F:oxidoreductase activity"/>
    <property type="evidence" value="ECO:0007669"/>
    <property type="project" value="UniProtKB-KW"/>
</dbReference>
<dbReference type="InterPro" id="IPR036291">
    <property type="entry name" value="NAD(P)-bd_dom_sf"/>
</dbReference>
<keyword evidence="3" id="KW-1185">Reference proteome</keyword>
<dbReference type="InterPro" id="IPR020904">
    <property type="entry name" value="Sc_DH/Rdtase_CS"/>
</dbReference>
<comment type="caution">
    <text evidence="2">The sequence shown here is derived from an EMBL/GenBank/DDBJ whole genome shotgun (WGS) entry which is preliminary data.</text>
</comment>
<evidence type="ECO:0000256" key="1">
    <source>
        <dbReference type="ARBA" id="ARBA00023002"/>
    </source>
</evidence>
<evidence type="ECO:0000313" key="2">
    <source>
        <dbReference type="EMBL" id="GFR89118.1"/>
    </source>
</evidence>
<dbReference type="InterPro" id="IPR002347">
    <property type="entry name" value="SDR_fam"/>
</dbReference>
<organism evidence="2 3">
    <name type="scientific">Elysia marginata</name>
    <dbReference type="NCBI Taxonomy" id="1093978"/>
    <lineage>
        <taxon>Eukaryota</taxon>
        <taxon>Metazoa</taxon>
        <taxon>Spiralia</taxon>
        <taxon>Lophotrochozoa</taxon>
        <taxon>Mollusca</taxon>
        <taxon>Gastropoda</taxon>
        <taxon>Heterobranchia</taxon>
        <taxon>Euthyneura</taxon>
        <taxon>Panpulmonata</taxon>
        <taxon>Sacoglossa</taxon>
        <taxon>Placobranchoidea</taxon>
        <taxon>Plakobranchidae</taxon>
        <taxon>Elysia</taxon>
    </lineage>
</organism>